<dbReference type="GO" id="GO:0005525">
    <property type="term" value="F:GTP binding"/>
    <property type="evidence" value="ECO:0007669"/>
    <property type="project" value="UniProtKB-KW"/>
</dbReference>
<name>A0A1Y1S857_9MICR</name>
<dbReference type="PANTHER" id="PTHR10367:SF17">
    <property type="entry name" value="MRNA-CAPPING ENZYME"/>
    <property type="match status" value="1"/>
</dbReference>
<comment type="caution">
    <text evidence="13">The sequence shown here is derived from an EMBL/GenBank/DDBJ whole genome shotgun (WGS) entry which is preliminary data.</text>
</comment>
<gene>
    <name evidence="13" type="primary">MCE1</name>
    <name evidence="13" type="ORF">ECANGB1_298</name>
</gene>
<dbReference type="InterPro" id="IPR012340">
    <property type="entry name" value="NA-bd_OB-fold"/>
</dbReference>
<comment type="subcellular location">
    <subcellularLocation>
        <location evidence="1">Nucleus</location>
    </subcellularLocation>
</comment>
<organism evidence="13 14">
    <name type="scientific">Enterospora canceri</name>
    <dbReference type="NCBI Taxonomy" id="1081671"/>
    <lineage>
        <taxon>Eukaryota</taxon>
        <taxon>Fungi</taxon>
        <taxon>Fungi incertae sedis</taxon>
        <taxon>Microsporidia</taxon>
        <taxon>Enterocytozoonidae</taxon>
        <taxon>Enterospora</taxon>
    </lineage>
</organism>
<accession>A0A1Y1S857</accession>
<dbReference type="GO" id="GO:0004484">
    <property type="term" value="F:mRNA guanylyltransferase activity"/>
    <property type="evidence" value="ECO:0007669"/>
    <property type="project" value="UniProtKB-EC"/>
</dbReference>
<dbReference type="AlphaFoldDB" id="A0A1Y1S857"/>
<dbReference type="GO" id="GO:0006370">
    <property type="term" value="P:7-methylguanosine mRNA capping"/>
    <property type="evidence" value="ECO:0007669"/>
    <property type="project" value="UniProtKB-KW"/>
</dbReference>
<evidence type="ECO:0000256" key="6">
    <source>
        <dbReference type="ARBA" id="ARBA00022741"/>
    </source>
</evidence>
<dbReference type="Proteomes" id="UP000192639">
    <property type="component" value="Unassembled WGS sequence"/>
</dbReference>
<evidence type="ECO:0000256" key="7">
    <source>
        <dbReference type="ARBA" id="ARBA00023042"/>
    </source>
</evidence>
<evidence type="ECO:0000256" key="8">
    <source>
        <dbReference type="ARBA" id="ARBA00023134"/>
    </source>
</evidence>
<dbReference type="InterPro" id="IPR013846">
    <property type="entry name" value="mRNA_cap_enzyme_C"/>
</dbReference>
<keyword evidence="14" id="KW-1185">Reference proteome</keyword>
<dbReference type="Gene3D" id="3.30.470.30">
    <property type="entry name" value="DNA ligase/mRNA capping enzyme"/>
    <property type="match status" value="1"/>
</dbReference>
<proteinExistence type="predicted"/>
<keyword evidence="7" id="KW-0506">mRNA capping</keyword>
<dbReference type="GO" id="GO:0005634">
    <property type="term" value="C:nucleus"/>
    <property type="evidence" value="ECO:0007669"/>
    <property type="project" value="UniProtKB-SubCell"/>
</dbReference>
<dbReference type="EMBL" id="LWDP01000013">
    <property type="protein sequence ID" value="ORD94629.1"/>
    <property type="molecule type" value="Genomic_DNA"/>
</dbReference>
<evidence type="ECO:0000259" key="12">
    <source>
        <dbReference type="Pfam" id="PF03919"/>
    </source>
</evidence>
<feature type="domain" description="mRNA capping enzyme C-terminal" evidence="12">
    <location>
        <begin position="222"/>
        <end position="350"/>
    </location>
</feature>
<protein>
    <recommendedName>
        <fullName evidence="2">mRNA guanylyltransferase</fullName>
        <ecNumber evidence="2">2.7.7.50</ecNumber>
    </recommendedName>
</protein>
<keyword evidence="9" id="KW-0539">Nucleus</keyword>
<dbReference type="Pfam" id="PF03919">
    <property type="entry name" value="mRNA_cap_C"/>
    <property type="match status" value="1"/>
</dbReference>
<dbReference type="Gene3D" id="2.40.50.140">
    <property type="entry name" value="Nucleic acid-binding proteins"/>
    <property type="match status" value="1"/>
</dbReference>
<sequence length="368" mass="42315">MPQKMTSEELKTEMFGAPIEPNNIHHNNLIDILKQTLGIVEFKSFIGHHPVALNRERLDLLLNEDYLVCEKSDGIRVMLLLSGQFTYLYDRTNKFHMTCINTRTKAPFLFDGEMYRTKDTFVFAIFDVLIFDGKSVLKRNLIERLSLCQSFANTFRSSHRDSALIKFKIVFKTFIKSYAFKSILDAISSFDHKNDGLIFTPVSDPYALYAISRILKWKPPHLNTIDFKIRPIFPKLFGLFCTICPEQFRLFVKGANCPTEIELGRYFLTEGDFQNSGESFSNIRERLSDGSIGEFGFDSEKEVLEEDGTFSKGGWVLHRIREDKLDPNNVKIAIEQIESLADEVGEAELVANGPEMQRNFKSRQNKSP</sequence>
<evidence type="ECO:0000259" key="11">
    <source>
        <dbReference type="Pfam" id="PF01331"/>
    </source>
</evidence>
<evidence type="ECO:0000256" key="1">
    <source>
        <dbReference type="ARBA" id="ARBA00004123"/>
    </source>
</evidence>
<dbReference type="PANTHER" id="PTHR10367">
    <property type="entry name" value="MRNA-CAPPING ENZYME"/>
    <property type="match status" value="1"/>
</dbReference>
<evidence type="ECO:0000256" key="2">
    <source>
        <dbReference type="ARBA" id="ARBA00012475"/>
    </source>
</evidence>
<dbReference type="OrthoDB" id="200924at2759"/>
<keyword evidence="6" id="KW-0547">Nucleotide-binding</keyword>
<dbReference type="EC" id="2.7.7.50" evidence="2"/>
<dbReference type="Pfam" id="PF01331">
    <property type="entry name" value="mRNA_cap_enzyme"/>
    <property type="match status" value="1"/>
</dbReference>
<dbReference type="SUPFAM" id="SSF56091">
    <property type="entry name" value="DNA ligase/mRNA capping enzyme, catalytic domain"/>
    <property type="match status" value="1"/>
</dbReference>
<dbReference type="SUPFAM" id="SSF50249">
    <property type="entry name" value="Nucleic acid-binding proteins"/>
    <property type="match status" value="1"/>
</dbReference>
<keyword evidence="4" id="KW-0808">Transferase</keyword>
<dbReference type="InterPro" id="IPR001339">
    <property type="entry name" value="mRNA_cap_enzyme_adenylation"/>
</dbReference>
<dbReference type="CDD" id="cd07895">
    <property type="entry name" value="Adenylation_mRNA_capping"/>
    <property type="match status" value="1"/>
</dbReference>
<keyword evidence="5" id="KW-0548">Nucleotidyltransferase</keyword>
<keyword evidence="3" id="KW-0507">mRNA processing</keyword>
<dbReference type="VEuPathDB" id="MicrosporidiaDB:ECANGB1_298"/>
<evidence type="ECO:0000313" key="13">
    <source>
        <dbReference type="EMBL" id="ORD94629.1"/>
    </source>
</evidence>
<dbReference type="GO" id="GO:0005524">
    <property type="term" value="F:ATP binding"/>
    <property type="evidence" value="ECO:0007669"/>
    <property type="project" value="InterPro"/>
</dbReference>
<dbReference type="InterPro" id="IPR051029">
    <property type="entry name" value="mRNA_Capping_Enz/RNA_Phosphat"/>
</dbReference>
<comment type="catalytic activity">
    <reaction evidence="10">
        <text>a 5'-end diphospho-ribonucleoside in mRNA + GTP + H(+) = a 5'-end (5'-triphosphoguanosine)-ribonucleoside in mRNA + diphosphate</text>
        <dbReference type="Rhea" id="RHEA:67012"/>
        <dbReference type="Rhea" id="RHEA-COMP:17165"/>
        <dbReference type="Rhea" id="RHEA-COMP:17166"/>
        <dbReference type="ChEBI" id="CHEBI:15378"/>
        <dbReference type="ChEBI" id="CHEBI:33019"/>
        <dbReference type="ChEBI" id="CHEBI:37565"/>
        <dbReference type="ChEBI" id="CHEBI:167616"/>
        <dbReference type="ChEBI" id="CHEBI:167617"/>
        <dbReference type="EC" id="2.7.7.50"/>
    </reaction>
    <physiologicalReaction direction="left-to-right" evidence="10">
        <dbReference type="Rhea" id="RHEA:67013"/>
    </physiologicalReaction>
</comment>
<evidence type="ECO:0000256" key="9">
    <source>
        <dbReference type="ARBA" id="ARBA00023242"/>
    </source>
</evidence>
<evidence type="ECO:0000313" key="14">
    <source>
        <dbReference type="Proteomes" id="UP000192639"/>
    </source>
</evidence>
<evidence type="ECO:0000256" key="3">
    <source>
        <dbReference type="ARBA" id="ARBA00022664"/>
    </source>
</evidence>
<evidence type="ECO:0000256" key="5">
    <source>
        <dbReference type="ARBA" id="ARBA00022695"/>
    </source>
</evidence>
<evidence type="ECO:0000256" key="10">
    <source>
        <dbReference type="ARBA" id="ARBA00044624"/>
    </source>
</evidence>
<feature type="domain" description="mRNA capping enzyme adenylation" evidence="11">
    <location>
        <begin position="49"/>
        <end position="218"/>
    </location>
</feature>
<evidence type="ECO:0000256" key="4">
    <source>
        <dbReference type="ARBA" id="ARBA00022679"/>
    </source>
</evidence>
<keyword evidence="8" id="KW-0342">GTP-binding</keyword>
<reference evidence="13 14" key="1">
    <citation type="journal article" date="2017" name="Environ. Microbiol.">
        <title>Decay of the glycolytic pathway and adaptation to intranuclear parasitism within Enterocytozoonidae microsporidia.</title>
        <authorList>
            <person name="Wiredu Boakye D."/>
            <person name="Jaroenlak P."/>
            <person name="Prachumwat A."/>
            <person name="Williams T.A."/>
            <person name="Bateman K.S."/>
            <person name="Itsathitphaisarn O."/>
            <person name="Sritunyalucksana K."/>
            <person name="Paszkiewicz K.H."/>
            <person name="Moore K.A."/>
            <person name="Stentiford G.D."/>
            <person name="Williams B.A."/>
        </authorList>
    </citation>
    <scope>NUCLEOTIDE SEQUENCE [LARGE SCALE GENOMIC DNA]</scope>
    <source>
        <strain evidence="13 14">GB1</strain>
    </source>
</reference>